<protein>
    <recommendedName>
        <fullName evidence="3">DUF309 domain-containing protein</fullName>
    </recommendedName>
</protein>
<keyword evidence="2" id="KW-1185">Reference proteome</keyword>
<proteinExistence type="predicted"/>
<dbReference type="Proteomes" id="UP000027931">
    <property type="component" value="Unassembled WGS sequence"/>
</dbReference>
<dbReference type="eggNOG" id="COG1547">
    <property type="taxonomic scope" value="Bacteria"/>
</dbReference>
<dbReference type="SUPFAM" id="SSF140663">
    <property type="entry name" value="TTHA0068-like"/>
    <property type="match status" value="1"/>
</dbReference>
<accession>A0A074MHA8</accession>
<sequence length="144" mass="16589">MAQQHPEEVLDFLLYMNRRQYFEAHEVLEGYWHGERIDFYKGLIQVAVALYHLHSGNIAGCRALFTRARELLTPYAPQFRALDVQRVLDYIDDALLRIPNVIEMEREEALALGVHPIDMRLEDGTVLPEEPVVPLDEEGEGDDA</sequence>
<dbReference type="Pfam" id="PF03745">
    <property type="entry name" value="DUF309"/>
    <property type="match status" value="1"/>
</dbReference>
<dbReference type="PANTHER" id="PTHR34796:SF1">
    <property type="entry name" value="EXPRESSED PROTEIN"/>
    <property type="match status" value="1"/>
</dbReference>
<evidence type="ECO:0008006" key="3">
    <source>
        <dbReference type="Google" id="ProtNLM"/>
    </source>
</evidence>
<evidence type="ECO:0000313" key="1">
    <source>
        <dbReference type="EMBL" id="KEO85067.1"/>
    </source>
</evidence>
<gene>
    <name evidence="1" type="ORF">EL26_00440</name>
</gene>
<reference evidence="1 2" key="1">
    <citation type="journal article" date="2013" name="Int. J. Syst. Evol. Microbiol.">
        <title>Tumebacillus flagellatus sp. nov., an alpha-amylase/pullulanase-producing bacterium isolated from cassava wastewater.</title>
        <authorList>
            <person name="Wang Q."/>
            <person name="Xie N."/>
            <person name="Qin Y."/>
            <person name="Shen N."/>
            <person name="Zhu J."/>
            <person name="Mi H."/>
            <person name="Huang R."/>
        </authorList>
    </citation>
    <scope>NUCLEOTIDE SEQUENCE [LARGE SCALE GENOMIC DNA]</scope>
    <source>
        <strain evidence="1 2">GST4</strain>
    </source>
</reference>
<dbReference type="RefSeq" id="WP_038083248.1">
    <property type="nucleotide sequence ID" value="NZ_JMIR01000001.1"/>
</dbReference>
<name>A0A074MHA8_9BACL</name>
<evidence type="ECO:0000313" key="2">
    <source>
        <dbReference type="Proteomes" id="UP000027931"/>
    </source>
</evidence>
<dbReference type="Gene3D" id="1.10.3450.10">
    <property type="entry name" value="TTHA0068-like"/>
    <property type="match status" value="1"/>
</dbReference>
<dbReference type="AlphaFoldDB" id="A0A074MHA8"/>
<organism evidence="1 2">
    <name type="scientific">Tumebacillus flagellatus</name>
    <dbReference type="NCBI Taxonomy" id="1157490"/>
    <lineage>
        <taxon>Bacteria</taxon>
        <taxon>Bacillati</taxon>
        <taxon>Bacillota</taxon>
        <taxon>Bacilli</taxon>
        <taxon>Bacillales</taxon>
        <taxon>Alicyclobacillaceae</taxon>
        <taxon>Tumebacillus</taxon>
    </lineage>
</organism>
<comment type="caution">
    <text evidence="1">The sequence shown here is derived from an EMBL/GenBank/DDBJ whole genome shotgun (WGS) entry which is preliminary data.</text>
</comment>
<dbReference type="STRING" id="1157490.EL26_00440"/>
<dbReference type="InterPro" id="IPR023203">
    <property type="entry name" value="TTHA0068_sf"/>
</dbReference>
<dbReference type="PANTHER" id="PTHR34796">
    <property type="entry name" value="EXPRESSED PROTEIN"/>
    <property type="match status" value="1"/>
</dbReference>
<dbReference type="OrthoDB" id="165483at2"/>
<dbReference type="EMBL" id="JMIR01000001">
    <property type="protein sequence ID" value="KEO85067.1"/>
    <property type="molecule type" value="Genomic_DNA"/>
</dbReference>
<dbReference type="InterPro" id="IPR005500">
    <property type="entry name" value="DUF309"/>
</dbReference>